<feature type="domain" description="Ubiquitin-activating enzyme E1 C-terminal" evidence="13">
    <location>
        <begin position="951"/>
        <end position="1076"/>
    </location>
</feature>
<evidence type="ECO:0000256" key="9">
    <source>
        <dbReference type="ARBA" id="ARBA00030371"/>
    </source>
</evidence>
<dbReference type="GO" id="GO:0005524">
    <property type="term" value="F:ATP binding"/>
    <property type="evidence" value="ECO:0007669"/>
    <property type="project" value="UniProtKB-KW"/>
</dbReference>
<evidence type="ECO:0000256" key="3">
    <source>
        <dbReference type="ARBA" id="ARBA00005673"/>
    </source>
</evidence>
<keyword evidence="8 11" id="KW-0067">ATP-binding</keyword>
<comment type="catalytic activity">
    <reaction evidence="1">
        <text>ATP + ubiquitin + [E1 ubiquitin-activating enzyme]-L-cysteine = AMP + diphosphate + S-ubiquitinyl-[E1 ubiquitin-activating enzyme]-L-cysteine.</text>
        <dbReference type="EC" id="6.2.1.45"/>
    </reaction>
</comment>
<dbReference type="InterPro" id="IPR045886">
    <property type="entry name" value="ThiF/MoeB/HesA"/>
</dbReference>
<dbReference type="FunFam" id="1.10.10.2660:FF:000001">
    <property type="entry name" value="Ubiquitin-activating enzyme E1 1"/>
    <property type="match status" value="1"/>
</dbReference>
<evidence type="ECO:0000256" key="2">
    <source>
        <dbReference type="ARBA" id="ARBA00004906"/>
    </source>
</evidence>
<dbReference type="OrthoDB" id="10252231at2759"/>
<dbReference type="PROSITE" id="PS00536">
    <property type="entry name" value="UBIQUITIN_ACTIVAT_1"/>
    <property type="match status" value="1"/>
</dbReference>
<dbReference type="Proteomes" id="UP001107558">
    <property type="component" value="Chromosome 3"/>
</dbReference>
<gene>
    <name evidence="14" type="ORF">PVAND_003899</name>
</gene>
<dbReference type="NCBIfam" id="TIGR01408">
    <property type="entry name" value="Ube1"/>
    <property type="match status" value="1"/>
</dbReference>
<dbReference type="InterPro" id="IPR032420">
    <property type="entry name" value="E1_4HB"/>
</dbReference>
<dbReference type="GO" id="GO:0031510">
    <property type="term" value="C:SUMO activating enzyme complex"/>
    <property type="evidence" value="ECO:0007669"/>
    <property type="project" value="TreeGrafter"/>
</dbReference>
<comment type="caution">
    <text evidence="14">The sequence shown here is derived from an EMBL/GenBank/DDBJ whole genome shotgun (WGS) entry which is preliminary data.</text>
</comment>
<dbReference type="InterPro" id="IPR042302">
    <property type="entry name" value="E1_FCCH_sf"/>
</dbReference>
<feature type="compositionally biased region" description="Polar residues" evidence="12">
    <location>
        <begin position="1"/>
        <end position="10"/>
    </location>
</feature>
<evidence type="ECO:0000256" key="4">
    <source>
        <dbReference type="ARBA" id="ARBA00012990"/>
    </source>
</evidence>
<evidence type="ECO:0000256" key="5">
    <source>
        <dbReference type="ARBA" id="ARBA00022598"/>
    </source>
</evidence>
<dbReference type="Gene3D" id="3.10.290.60">
    <property type="entry name" value="Ubiquitin-activating enzyme E1, UFD domain"/>
    <property type="match status" value="1"/>
</dbReference>
<evidence type="ECO:0000256" key="11">
    <source>
        <dbReference type="RuleBase" id="RU000519"/>
    </source>
</evidence>
<dbReference type="Pfam" id="PF09358">
    <property type="entry name" value="E1_UFD"/>
    <property type="match status" value="1"/>
</dbReference>
<protein>
    <recommendedName>
        <fullName evidence="4">E1 ubiquitin-activating enzyme</fullName>
        <ecNumber evidence="4">6.2.1.45</ecNumber>
    </recommendedName>
    <alternativeName>
        <fullName evidence="9">Ubiquitin-activating enzyme E1</fullName>
    </alternativeName>
</protein>
<dbReference type="AlphaFoldDB" id="A0A9J6BW12"/>
<organism evidence="14 15">
    <name type="scientific">Polypedilum vanderplanki</name>
    <name type="common">Sleeping chironomid midge</name>
    <dbReference type="NCBI Taxonomy" id="319348"/>
    <lineage>
        <taxon>Eukaryota</taxon>
        <taxon>Metazoa</taxon>
        <taxon>Ecdysozoa</taxon>
        <taxon>Arthropoda</taxon>
        <taxon>Hexapoda</taxon>
        <taxon>Insecta</taxon>
        <taxon>Pterygota</taxon>
        <taxon>Neoptera</taxon>
        <taxon>Endopterygota</taxon>
        <taxon>Diptera</taxon>
        <taxon>Nematocera</taxon>
        <taxon>Chironomoidea</taxon>
        <taxon>Chironomidae</taxon>
        <taxon>Chironominae</taxon>
        <taxon>Polypedilum</taxon>
        <taxon>Polypedilum</taxon>
    </lineage>
</organism>
<dbReference type="Pfam" id="PF00899">
    <property type="entry name" value="ThiF"/>
    <property type="match status" value="1"/>
</dbReference>
<comment type="pathway">
    <text evidence="2">Protein modification; protein ubiquitination.</text>
</comment>
<dbReference type="FunFam" id="3.50.50.80:FF:000001">
    <property type="entry name" value="ubiquitin-like modifier-activating enzyme 1"/>
    <property type="match status" value="1"/>
</dbReference>
<dbReference type="FunFam" id="3.10.290.60:FF:000002">
    <property type="entry name" value="Ubiquitin-like modifier-activating enzyme 1"/>
    <property type="match status" value="1"/>
</dbReference>
<dbReference type="Gene3D" id="3.40.50.12550">
    <property type="entry name" value="Ubiquitin-activating enzyme E1, inactive adenylation domain, subdomain 2"/>
    <property type="match status" value="1"/>
</dbReference>
<dbReference type="InterPro" id="IPR018075">
    <property type="entry name" value="UBQ-activ_enz_E1"/>
</dbReference>
<dbReference type="CDD" id="cd01490">
    <property type="entry name" value="Ube1_repeat2"/>
    <property type="match status" value="1"/>
</dbReference>
<evidence type="ECO:0000256" key="7">
    <source>
        <dbReference type="ARBA" id="ARBA00022786"/>
    </source>
</evidence>
<dbReference type="InterPro" id="IPR018965">
    <property type="entry name" value="Ub-activating_enz_E1_C"/>
</dbReference>
<keyword evidence="6 11" id="KW-0547">Nucleotide-binding</keyword>
<dbReference type="Pfam" id="PF16191">
    <property type="entry name" value="E1_4HB"/>
    <property type="match status" value="1"/>
</dbReference>
<dbReference type="EC" id="6.2.1.45" evidence="4"/>
<evidence type="ECO:0000256" key="6">
    <source>
        <dbReference type="ARBA" id="ARBA00022741"/>
    </source>
</evidence>
<feature type="active site" description="Glycyl thioester intermediate" evidence="10">
    <location>
        <position position="660"/>
    </location>
</feature>
<dbReference type="GO" id="GO:0019948">
    <property type="term" value="F:SUMO activating enzyme activity"/>
    <property type="evidence" value="ECO:0007669"/>
    <property type="project" value="TreeGrafter"/>
</dbReference>
<comment type="similarity">
    <text evidence="3 11">Belongs to the ubiquitin-activating E1 family.</text>
</comment>
<evidence type="ECO:0000256" key="12">
    <source>
        <dbReference type="SAM" id="MobiDB-lite"/>
    </source>
</evidence>
<evidence type="ECO:0000256" key="10">
    <source>
        <dbReference type="PROSITE-ProRule" id="PRU10132"/>
    </source>
</evidence>
<dbReference type="Gene3D" id="1.10.10.2660">
    <property type="entry name" value="Ubiquitin-activating enzyme E1, SCCH domain"/>
    <property type="match status" value="1"/>
</dbReference>
<reference evidence="14" key="1">
    <citation type="submission" date="2021-03" db="EMBL/GenBank/DDBJ databases">
        <title>Chromosome level genome of the anhydrobiotic midge Polypedilum vanderplanki.</title>
        <authorList>
            <person name="Yoshida Y."/>
            <person name="Kikawada T."/>
            <person name="Gusev O."/>
        </authorList>
    </citation>
    <scope>NUCLEOTIDE SEQUENCE</scope>
    <source>
        <strain evidence="14">NIAS01</strain>
        <tissue evidence="14">Whole body or cell culture</tissue>
    </source>
</reference>
<feature type="compositionally biased region" description="Polar residues" evidence="12">
    <location>
        <begin position="62"/>
        <end position="73"/>
    </location>
</feature>
<dbReference type="Pfam" id="PF16190">
    <property type="entry name" value="E1_FCCH"/>
    <property type="match status" value="1"/>
</dbReference>
<keyword evidence="15" id="KW-1185">Reference proteome</keyword>
<keyword evidence="5 11" id="KW-0436">Ligase</keyword>
<sequence length="1082" mass="121903">MSKETTNFSSPVAKKRKLESEIEDNSVANNFGTTQHSKNSTGELENSKNHSINQQQQQQQQNFSNKKTMANGNNEEKGHKEIDEALYSRQLYVLGHEAMRRMAASDVLISGINGLGVEIAKNVILAGVKSVTLHDQQICSLADLSSQFYLSESSIGTNRAEASCSHLAELNQYVPTTAYIGDLDEEFLKKFSVIVYTENNEEEQKRLSNIARKLNIKLILAMTRGLFGQIFCDFGPEFVVYDVNGASPLSAMIAGISKDQEGVVTCLDETRHGFEDGDYVTFTEVQGMTQLNGCNPMKIKVLGPYTFSIGDTTGFDDYIRGGLAIQVKMPKTVSFKPLEEAEKSPEFILSDYAKFDHPQNINIAFTALSRFNTKFSRNPRPWNAEDAAEFLSLCKERAKELNVDELKEELLLIFAKISSGDLCPINAVIGGMSAQEVMKACSGKFMPIMQFFSFDAIECLPEDLSVLTESECQPNGSRYDSQIAIFGKTFQEKLSALKYFIVGAGAIGCELLKNFGMMGVGAGQNGELIITDMDLIEKSNLNRQFLFRPHDVQSPKSRVAAAAVKRMNPHINITYHENRVGAQTENIYDDDFFERLNGVANALDNIEARNYMDRRCVYYRLPLLESGTLGTMGNVQVVVPFLTESYSSSQDPPEKSIPICTLKNFPNAIEHTLQWARDMFEGVFTQSPFNASEYIRDITFIERTLKLPGVQPLETMESVKRALIDERPQNFADCVKWARFHFEENFVNQIKQLLFNFPPDQQTSTGQPFWSGPKRCPVPMVFNADDELHLDYIVAAANLKAEVYGVSQNRNRNEIRELVLQVDVPVFTPKSGVKIAENDAALQAQQDNNSFDQYRVDNIVEELKSLGKPNFSITPLEFEKDDDSNFHMDFIVAASNLRAANYSIPPADKHKSKLIAGKIIPAIATTTSLVSGCVSLELIKLTQDFKKLDRYKNGFINIALPLVAFTDPIHAKEQEYNGNKWTLWDRFEVKGEMTLQEFLDYFLNVHKLEITMLSQGVGMLYSFFQPKAKRDERMPLKMTEIVRQVTKRKIAPHERALVFEICCNDETGEDCEVPYVRYTLPR</sequence>
<evidence type="ECO:0000313" key="14">
    <source>
        <dbReference type="EMBL" id="KAG5673896.1"/>
    </source>
</evidence>
<dbReference type="CDD" id="cd01491">
    <property type="entry name" value="Ube1_repeat1"/>
    <property type="match status" value="1"/>
</dbReference>
<proteinExistence type="inferred from homology"/>
<evidence type="ECO:0000259" key="13">
    <source>
        <dbReference type="SMART" id="SM00985"/>
    </source>
</evidence>
<dbReference type="FunFam" id="3.40.50.720:FF:000015">
    <property type="entry name" value="Ubiquitin-activating enzyme E1 1"/>
    <property type="match status" value="1"/>
</dbReference>
<dbReference type="GO" id="GO:0004839">
    <property type="term" value="F:ubiquitin activating enzyme activity"/>
    <property type="evidence" value="ECO:0007669"/>
    <property type="project" value="UniProtKB-EC"/>
</dbReference>
<dbReference type="Gene3D" id="3.50.50.80">
    <property type="entry name" value="Ubiquitin-activating enzyme E1, inactive adenylation domain, subdomain 1"/>
    <property type="match status" value="1"/>
</dbReference>
<dbReference type="SUPFAM" id="SSF69572">
    <property type="entry name" value="Activating enzymes of the ubiquitin-like proteins"/>
    <property type="match status" value="2"/>
</dbReference>
<dbReference type="InterPro" id="IPR033127">
    <property type="entry name" value="UBQ-activ_enz_E1_Cys_AS"/>
</dbReference>
<dbReference type="InterPro" id="IPR042449">
    <property type="entry name" value="Ub-E1_IAD_1"/>
</dbReference>
<feature type="compositionally biased region" description="Polar residues" evidence="12">
    <location>
        <begin position="26"/>
        <end position="53"/>
    </location>
</feature>
<dbReference type="InterPro" id="IPR019572">
    <property type="entry name" value="UBA_E1_SCCH"/>
</dbReference>
<dbReference type="PANTHER" id="PTHR10953">
    <property type="entry name" value="UBIQUITIN-ACTIVATING ENZYME E1"/>
    <property type="match status" value="1"/>
</dbReference>
<dbReference type="InterPro" id="IPR018074">
    <property type="entry name" value="UBQ-activ_enz_E1_CS"/>
</dbReference>
<dbReference type="GO" id="GO:0005737">
    <property type="term" value="C:cytoplasm"/>
    <property type="evidence" value="ECO:0007669"/>
    <property type="project" value="TreeGrafter"/>
</dbReference>
<dbReference type="PANTHER" id="PTHR10953:SF4">
    <property type="entry name" value="UBIQUITIN-ACTIVATING ENZYME E1 C-TERMINAL DOMAIN-CONTAINING PROTEIN"/>
    <property type="match status" value="1"/>
</dbReference>
<dbReference type="InterPro" id="IPR035985">
    <property type="entry name" value="Ubiquitin-activating_enz"/>
</dbReference>
<evidence type="ECO:0000256" key="8">
    <source>
        <dbReference type="ARBA" id="ARBA00022840"/>
    </source>
</evidence>
<evidence type="ECO:0000313" key="15">
    <source>
        <dbReference type="Proteomes" id="UP001107558"/>
    </source>
</evidence>
<dbReference type="FunFam" id="2.40.30.180:FF:000001">
    <property type="entry name" value="ubiquitin-like modifier-activating enzyme 1"/>
    <property type="match status" value="1"/>
</dbReference>
<evidence type="ECO:0000256" key="1">
    <source>
        <dbReference type="ARBA" id="ARBA00000488"/>
    </source>
</evidence>
<dbReference type="GO" id="GO:0016925">
    <property type="term" value="P:protein sumoylation"/>
    <property type="evidence" value="ECO:0007669"/>
    <property type="project" value="TreeGrafter"/>
</dbReference>
<dbReference type="Gene3D" id="2.40.30.180">
    <property type="entry name" value="Ubiquitin-activating enzyme E1, FCCH domain"/>
    <property type="match status" value="1"/>
</dbReference>
<dbReference type="SMART" id="SM00985">
    <property type="entry name" value="UBA_e1_C"/>
    <property type="match status" value="1"/>
</dbReference>
<dbReference type="InterPro" id="IPR032418">
    <property type="entry name" value="E1_FCCH"/>
</dbReference>
<feature type="region of interest" description="Disordered" evidence="12">
    <location>
        <begin position="1"/>
        <end position="80"/>
    </location>
</feature>
<dbReference type="EMBL" id="JADBJN010000003">
    <property type="protein sequence ID" value="KAG5673896.1"/>
    <property type="molecule type" value="Genomic_DNA"/>
</dbReference>
<name>A0A9J6BW12_POLVA</name>
<dbReference type="PRINTS" id="PR01849">
    <property type="entry name" value="UBIQUITINACT"/>
</dbReference>
<dbReference type="InterPro" id="IPR000011">
    <property type="entry name" value="UBQ/SUMO-activ_enz_E1-like"/>
</dbReference>
<dbReference type="PROSITE" id="PS00865">
    <property type="entry name" value="UBIQUITIN_ACTIVAT_2"/>
    <property type="match status" value="1"/>
</dbReference>
<dbReference type="InterPro" id="IPR042063">
    <property type="entry name" value="Ubi_acti_E1_SCCH"/>
</dbReference>
<accession>A0A9J6BW12</accession>
<dbReference type="Gene3D" id="3.40.50.720">
    <property type="entry name" value="NAD(P)-binding Rossmann-like Domain"/>
    <property type="match status" value="1"/>
</dbReference>
<dbReference type="InterPro" id="IPR038252">
    <property type="entry name" value="UBA_E1_C_sf"/>
</dbReference>
<dbReference type="InterPro" id="IPR000594">
    <property type="entry name" value="ThiF_NAD_FAD-bd"/>
</dbReference>
<dbReference type="Pfam" id="PF10585">
    <property type="entry name" value="UBA_E1_SCCH"/>
    <property type="match status" value="1"/>
</dbReference>
<keyword evidence="7 11" id="KW-0833">Ubl conjugation pathway</keyword>